<dbReference type="CDD" id="cd01517">
    <property type="entry name" value="PAP_phosphatase"/>
    <property type="match status" value="1"/>
</dbReference>
<evidence type="ECO:0000256" key="6">
    <source>
        <dbReference type="ARBA" id="ARBA00022842"/>
    </source>
</evidence>
<dbReference type="PRINTS" id="PR00377">
    <property type="entry name" value="IMPHPHTASES"/>
</dbReference>
<dbReference type="EC" id="3.1.3.7" evidence="3"/>
<dbReference type="AlphaFoldDB" id="L7VR78"/>
<sequence>MSSSQPFDLSAELEHARRAVRAAALVTRAVQADLVHASTLEKSDKSPVTVADFASQAVVAGTLARAGSAVRAMVGEEDAGDLRGDEGSQRRAQVVQHTRGVLGQDLSEENVLGFIDFGGHRPALDAEGRASGTYWTLDPIDGTKGFLRSEQYAIALALIHDGEVVLGALGCPRLPVGDDSGDEGVLMLAARGLGAFSESLFRDGERRAIRVSRVQDPSQARFCESVEAGHSDQDQSVQIAQALGITAPGLRMDSQAKYAGLSRGDASIYLRLPTRKDYREKIWDHAAGLIVVEEAGGRVTDVRGAPLDFGRGSTLAGNSGVIATNGPIHDAVLEAVMKVLG</sequence>
<dbReference type="SUPFAM" id="SSF56655">
    <property type="entry name" value="Carbohydrate phosphatase"/>
    <property type="match status" value="1"/>
</dbReference>
<evidence type="ECO:0000256" key="8">
    <source>
        <dbReference type="ARBA" id="ARBA00044479"/>
    </source>
</evidence>
<keyword evidence="5" id="KW-0378">Hydrolase</keyword>
<dbReference type="GO" id="GO:0008441">
    <property type="term" value="F:3'(2'),5'-bisphosphate nucleotidase activity"/>
    <property type="evidence" value="ECO:0007669"/>
    <property type="project" value="UniProtKB-EC"/>
</dbReference>
<feature type="binding site" evidence="10">
    <location>
        <position position="284"/>
    </location>
    <ligand>
        <name>Mg(2+)</name>
        <dbReference type="ChEBI" id="CHEBI:18420"/>
        <label>1</label>
        <note>catalytic</note>
    </ligand>
</feature>
<proteinExistence type="inferred from homology"/>
<comment type="catalytic activity">
    <reaction evidence="7">
        <text>adenosine 2',5'-bisphosphate + H2O = AMP + phosphate</text>
        <dbReference type="Rhea" id="RHEA:77643"/>
        <dbReference type="ChEBI" id="CHEBI:15377"/>
        <dbReference type="ChEBI" id="CHEBI:43474"/>
        <dbReference type="ChEBI" id="CHEBI:194156"/>
        <dbReference type="ChEBI" id="CHEBI:456215"/>
        <dbReference type="EC" id="3.1.3.7"/>
    </reaction>
    <physiologicalReaction direction="left-to-right" evidence="7">
        <dbReference type="Rhea" id="RHEA:77644"/>
    </physiologicalReaction>
</comment>
<comment type="catalytic activity">
    <reaction evidence="8">
        <text>adenosine 3',5'-bisphosphate + H2O = AMP + phosphate</text>
        <dbReference type="Rhea" id="RHEA:10040"/>
        <dbReference type="ChEBI" id="CHEBI:15377"/>
        <dbReference type="ChEBI" id="CHEBI:43474"/>
        <dbReference type="ChEBI" id="CHEBI:58343"/>
        <dbReference type="ChEBI" id="CHEBI:456215"/>
        <dbReference type="EC" id="3.1.3.7"/>
    </reaction>
    <physiologicalReaction direction="left-to-right" evidence="8">
        <dbReference type="Rhea" id="RHEA:10041"/>
    </physiologicalReaction>
</comment>
<feature type="binding site" evidence="10">
    <location>
        <position position="141"/>
    </location>
    <ligand>
        <name>Mg(2+)</name>
        <dbReference type="ChEBI" id="CHEBI:18420"/>
        <label>1</label>
        <note>catalytic</note>
    </ligand>
</feature>
<dbReference type="PANTHER" id="PTHR43200:SF6">
    <property type="entry name" value="3'(2'),5'-BISPHOSPHATE NUCLEOTIDASE"/>
    <property type="match status" value="1"/>
</dbReference>
<dbReference type="PROSITE" id="PS00630">
    <property type="entry name" value="IMP_2"/>
    <property type="match status" value="1"/>
</dbReference>
<dbReference type="Gene3D" id="3.40.190.80">
    <property type="match status" value="1"/>
</dbReference>
<comment type="catalytic activity">
    <reaction evidence="9">
        <text>3'-phosphoadenylyl sulfate + H2O = adenosine 5'-phosphosulfate + phosphate</text>
        <dbReference type="Rhea" id="RHEA:77639"/>
        <dbReference type="ChEBI" id="CHEBI:15377"/>
        <dbReference type="ChEBI" id="CHEBI:43474"/>
        <dbReference type="ChEBI" id="CHEBI:58243"/>
        <dbReference type="ChEBI" id="CHEBI:58339"/>
        <dbReference type="EC" id="3.1.3.7"/>
    </reaction>
    <physiologicalReaction direction="left-to-right" evidence="9">
        <dbReference type="Rhea" id="RHEA:77640"/>
    </physiologicalReaction>
</comment>
<reference evidence="11" key="1">
    <citation type="submission" date="2012-09" db="EMBL/GenBank/DDBJ databases">
        <title>Metagenomic Characterization of a Microbial Community in Wastewater Detects High Levels of Antibiotic Resistance.</title>
        <authorList>
            <person name="Abrams M."/>
            <person name="Caldwell A."/>
            <person name="Vandaei E."/>
            <person name="Lee W."/>
            <person name="Perrott J."/>
            <person name="Khan S.Y."/>
            <person name="Ta J."/>
            <person name="Romero D."/>
            <person name="Nguyen V."/>
            <person name="Pourmand N."/>
            <person name="Ouverney C.C."/>
        </authorList>
    </citation>
    <scope>NUCLEOTIDE SEQUENCE</scope>
</reference>
<feature type="binding site" evidence="10">
    <location>
        <position position="140"/>
    </location>
    <ligand>
        <name>Mg(2+)</name>
        <dbReference type="ChEBI" id="CHEBI:18420"/>
        <label>1</label>
        <note>catalytic</note>
    </ligand>
</feature>
<dbReference type="Gene3D" id="3.30.540.10">
    <property type="entry name" value="Fructose-1,6-Bisphosphatase, subunit A, domain 1"/>
    <property type="match status" value="1"/>
</dbReference>
<dbReference type="NCBIfam" id="TIGR01330">
    <property type="entry name" value="bisphos_HAL2"/>
    <property type="match status" value="1"/>
</dbReference>
<evidence type="ECO:0000256" key="9">
    <source>
        <dbReference type="ARBA" id="ARBA00044484"/>
    </source>
</evidence>
<dbReference type="InterPro" id="IPR006239">
    <property type="entry name" value="DPNP"/>
</dbReference>
<evidence type="ECO:0000256" key="7">
    <source>
        <dbReference type="ARBA" id="ARBA00044466"/>
    </source>
</evidence>
<name>L7VR78_9BACT</name>
<dbReference type="GO" id="GO:0000103">
    <property type="term" value="P:sulfate assimilation"/>
    <property type="evidence" value="ECO:0007669"/>
    <property type="project" value="TreeGrafter"/>
</dbReference>
<protein>
    <recommendedName>
        <fullName evidence="3">3'(2'),5'-bisphosphate nucleotidase</fullName>
        <ecNumber evidence="3">3.1.3.7</ecNumber>
    </recommendedName>
</protein>
<evidence type="ECO:0000256" key="2">
    <source>
        <dbReference type="ARBA" id="ARBA00009759"/>
    </source>
</evidence>
<evidence type="ECO:0000256" key="1">
    <source>
        <dbReference type="ARBA" id="ARBA00001946"/>
    </source>
</evidence>
<dbReference type="GO" id="GO:0046872">
    <property type="term" value="F:metal ion binding"/>
    <property type="evidence" value="ECO:0007669"/>
    <property type="project" value="UniProtKB-KW"/>
</dbReference>
<keyword evidence="4 10" id="KW-0479">Metal-binding</keyword>
<evidence type="ECO:0000313" key="11">
    <source>
        <dbReference type="EMBL" id="AGC71457.1"/>
    </source>
</evidence>
<keyword evidence="6 10" id="KW-0460">Magnesium</keyword>
<dbReference type="PROSITE" id="PS00629">
    <property type="entry name" value="IMP_1"/>
    <property type="match status" value="1"/>
</dbReference>
<evidence type="ECO:0000256" key="3">
    <source>
        <dbReference type="ARBA" id="ARBA00012633"/>
    </source>
</evidence>
<dbReference type="InterPro" id="IPR020550">
    <property type="entry name" value="Inositol_monophosphatase_CS"/>
</dbReference>
<dbReference type="InterPro" id="IPR000760">
    <property type="entry name" value="Inositol_monophosphatase-like"/>
</dbReference>
<organism evidence="11">
    <name type="scientific">uncultured bacterium A1Q1_fos_91</name>
    <dbReference type="NCBI Taxonomy" id="1256591"/>
    <lineage>
        <taxon>Bacteria</taxon>
        <taxon>environmental samples</taxon>
    </lineage>
</organism>
<feature type="binding site" evidence="10">
    <location>
        <position position="76"/>
    </location>
    <ligand>
        <name>Mg(2+)</name>
        <dbReference type="ChEBI" id="CHEBI:18420"/>
        <label>1</label>
        <note>catalytic</note>
    </ligand>
</feature>
<dbReference type="GO" id="GO:0046854">
    <property type="term" value="P:phosphatidylinositol phosphate biosynthetic process"/>
    <property type="evidence" value="ECO:0007669"/>
    <property type="project" value="InterPro"/>
</dbReference>
<feature type="binding site" evidence="10">
    <location>
        <position position="138"/>
    </location>
    <ligand>
        <name>Mg(2+)</name>
        <dbReference type="ChEBI" id="CHEBI:18420"/>
        <label>1</label>
        <note>catalytic</note>
    </ligand>
</feature>
<dbReference type="InterPro" id="IPR020583">
    <property type="entry name" value="Inositol_monoP_metal-BS"/>
</dbReference>
<dbReference type="Pfam" id="PF00459">
    <property type="entry name" value="Inositol_P"/>
    <property type="match status" value="1"/>
</dbReference>
<comment type="cofactor">
    <cofactor evidence="1 10">
        <name>Mg(2+)</name>
        <dbReference type="ChEBI" id="CHEBI:18420"/>
    </cofactor>
</comment>
<accession>L7VR78</accession>
<dbReference type="FunFam" id="3.40.190.80:FF:000003">
    <property type="entry name" value="PAP-specific phosphatase HAL2-like"/>
    <property type="match status" value="1"/>
</dbReference>
<evidence type="ECO:0000256" key="4">
    <source>
        <dbReference type="ARBA" id="ARBA00022723"/>
    </source>
</evidence>
<dbReference type="EMBL" id="JX649873">
    <property type="protein sequence ID" value="AGC71457.1"/>
    <property type="molecule type" value="Genomic_DNA"/>
</dbReference>
<evidence type="ECO:0000256" key="10">
    <source>
        <dbReference type="PIRSR" id="PIRSR600760-2"/>
    </source>
</evidence>
<comment type="similarity">
    <text evidence="2">Belongs to the inositol monophosphatase superfamily.</text>
</comment>
<dbReference type="PANTHER" id="PTHR43200">
    <property type="entry name" value="PHOSPHATASE"/>
    <property type="match status" value="1"/>
</dbReference>
<evidence type="ECO:0000256" key="5">
    <source>
        <dbReference type="ARBA" id="ARBA00022801"/>
    </source>
</evidence>
<dbReference type="InterPro" id="IPR051090">
    <property type="entry name" value="Inositol_monoP_superfamily"/>
</dbReference>